<sequence>MYVSIYVEQLWFFGNRASLIGGVWPRSFTPISNECSYFCEANPRPATMLSLRAFGEAPVKQVKLGSTLNLDTDGSPSDRLIINGGVASGSTRLEVTNAGGQGAITTGSGILVVDTANDGTKGDRRDPSRGSSRGWPLRILAYRGSIDASGQENWYLRSELTPVPPTPPTPPHQHRLFHPSNQSRTQHLITDQKCSFMLQYFRWEPFMAGS</sequence>
<reference evidence="3 4" key="1">
    <citation type="submission" date="2019-06" db="EMBL/GenBank/DDBJ databases">
        <title>Ochrobactrum cricket sp.nov., isolated from the insect Teleogryllus occipitalis living in deserted cropland.</title>
        <authorList>
            <person name="Hu M."/>
        </authorList>
    </citation>
    <scope>NUCLEOTIDE SEQUENCE [LARGE SCALE GENOMIC DNA]</scope>
    <source>
        <strain evidence="3 4">LCB8</strain>
    </source>
</reference>
<dbReference type="Gene3D" id="2.160.20.20">
    <property type="match status" value="1"/>
</dbReference>
<evidence type="ECO:0000256" key="1">
    <source>
        <dbReference type="SAM" id="MobiDB-lite"/>
    </source>
</evidence>
<dbReference type="EMBL" id="VEWL01000008">
    <property type="protein sequence ID" value="TNV14077.1"/>
    <property type="molecule type" value="Genomic_DNA"/>
</dbReference>
<evidence type="ECO:0000259" key="2">
    <source>
        <dbReference type="Pfam" id="PF18883"/>
    </source>
</evidence>
<name>A0ABY2Y3H4_9HYPH</name>
<feature type="domain" description="Autochaperone" evidence="2">
    <location>
        <begin position="69"/>
        <end position="121"/>
    </location>
</feature>
<keyword evidence="4" id="KW-1185">Reference proteome</keyword>
<feature type="region of interest" description="Disordered" evidence="1">
    <location>
        <begin position="161"/>
        <end position="184"/>
    </location>
</feature>
<protein>
    <submittedName>
        <fullName evidence="3">Autotransporter outer membrane beta-barrel domain-containing protein</fullName>
    </submittedName>
</protein>
<dbReference type="InterPro" id="IPR006315">
    <property type="entry name" value="OM_autotransptr_brl_dom"/>
</dbReference>
<evidence type="ECO:0000313" key="3">
    <source>
        <dbReference type="EMBL" id="TNV14077.1"/>
    </source>
</evidence>
<feature type="compositionally biased region" description="Pro residues" evidence="1">
    <location>
        <begin position="162"/>
        <end position="171"/>
    </location>
</feature>
<dbReference type="InterPro" id="IPR011050">
    <property type="entry name" value="Pectin_lyase_fold/virulence"/>
</dbReference>
<gene>
    <name evidence="3" type="ORF">FIC94_13610</name>
</gene>
<dbReference type="RefSeq" id="WP_140025231.1">
    <property type="nucleotide sequence ID" value="NZ_JBHUFG010000049.1"/>
</dbReference>
<dbReference type="SUPFAM" id="SSF51126">
    <property type="entry name" value="Pectin lyase-like"/>
    <property type="match status" value="1"/>
</dbReference>
<dbReference type="CDD" id="cd01344">
    <property type="entry name" value="PL2_Passenger_AT"/>
    <property type="match status" value="1"/>
</dbReference>
<comment type="caution">
    <text evidence="3">The sequence shown here is derived from an EMBL/GenBank/DDBJ whole genome shotgun (WGS) entry which is preliminary data.</text>
</comment>
<dbReference type="InterPro" id="IPR012332">
    <property type="entry name" value="Autotransporter_pectin_lyase_C"/>
</dbReference>
<dbReference type="InterPro" id="IPR043990">
    <property type="entry name" value="AC_1"/>
</dbReference>
<evidence type="ECO:0000313" key="4">
    <source>
        <dbReference type="Proteomes" id="UP000312784"/>
    </source>
</evidence>
<accession>A0ABY2Y3H4</accession>
<proteinExistence type="predicted"/>
<dbReference type="Pfam" id="PF18883">
    <property type="entry name" value="AC_1"/>
    <property type="match status" value="1"/>
</dbReference>
<organism evidence="3 4">
    <name type="scientific">Ochrobactrum teleogrylli</name>
    <dbReference type="NCBI Taxonomy" id="2479765"/>
    <lineage>
        <taxon>Bacteria</taxon>
        <taxon>Pseudomonadati</taxon>
        <taxon>Pseudomonadota</taxon>
        <taxon>Alphaproteobacteria</taxon>
        <taxon>Hyphomicrobiales</taxon>
        <taxon>Brucellaceae</taxon>
        <taxon>Brucella/Ochrobactrum group</taxon>
        <taxon>Ochrobactrum</taxon>
    </lineage>
</organism>
<dbReference type="NCBIfam" id="TIGR01414">
    <property type="entry name" value="autotrans_barl"/>
    <property type="match status" value="1"/>
</dbReference>
<dbReference type="Proteomes" id="UP000312784">
    <property type="component" value="Unassembled WGS sequence"/>
</dbReference>